<proteinExistence type="predicted"/>
<evidence type="ECO:0000259" key="1">
    <source>
        <dbReference type="SMART" id="SM00871"/>
    </source>
</evidence>
<feature type="domain" description="AraC effector-binding" evidence="1">
    <location>
        <begin position="3"/>
        <end position="167"/>
    </location>
</feature>
<accession>A0A2R8F0D4</accession>
<dbReference type="InterPro" id="IPR053182">
    <property type="entry name" value="YobU-like_regulator"/>
</dbReference>
<name>A0A2R8F0D4_ORITS</name>
<dbReference type="PANTHER" id="PTHR36444">
    <property type="entry name" value="TRANSCRIPTIONAL REGULATOR PROTEIN YOBU-RELATED"/>
    <property type="match status" value="1"/>
</dbReference>
<dbReference type="EMBL" id="OOHR01000004">
    <property type="protein sequence ID" value="SPM44708.1"/>
    <property type="molecule type" value="Genomic_DNA"/>
</dbReference>
<dbReference type="SUPFAM" id="SSF55136">
    <property type="entry name" value="Probable bacterial effector-binding domain"/>
    <property type="match status" value="1"/>
</dbReference>
<organism evidence="2 3">
    <name type="scientific">Orientia tsutsugamushi</name>
    <name type="common">Rickettsia tsutsugamushi</name>
    <dbReference type="NCBI Taxonomy" id="784"/>
    <lineage>
        <taxon>Bacteria</taxon>
        <taxon>Pseudomonadati</taxon>
        <taxon>Pseudomonadota</taxon>
        <taxon>Alphaproteobacteria</taxon>
        <taxon>Rickettsiales</taxon>
        <taxon>Rickettsiaceae</taxon>
        <taxon>Rickettsieae</taxon>
        <taxon>Orientia</taxon>
    </lineage>
</organism>
<dbReference type="PANTHER" id="PTHR36444:SF2">
    <property type="entry name" value="TRANSCRIPTIONAL REGULATOR PROTEIN YOBU-RELATED"/>
    <property type="match status" value="1"/>
</dbReference>
<dbReference type="Pfam" id="PF14526">
    <property type="entry name" value="Cass2"/>
    <property type="match status" value="1"/>
</dbReference>
<reference evidence="3" key="1">
    <citation type="submission" date="2018-03" db="EMBL/GenBank/DDBJ databases">
        <authorList>
            <person name="Batty M. E."/>
            <person name="Batty M E."/>
        </authorList>
    </citation>
    <scope>NUCLEOTIDE SEQUENCE [LARGE SCALE GENOMIC DNA]</scope>
</reference>
<dbReference type="SMART" id="SM00871">
    <property type="entry name" value="AraC_E_bind"/>
    <property type="match status" value="1"/>
</dbReference>
<dbReference type="Gene3D" id="3.20.80.10">
    <property type="entry name" value="Regulatory factor, effector binding domain"/>
    <property type="match status" value="1"/>
</dbReference>
<protein>
    <submittedName>
        <fullName evidence="2">AraC family transcriptional regulator</fullName>
    </submittedName>
</protein>
<dbReference type="AlphaFoldDB" id="A0A2R8F0D4"/>
<evidence type="ECO:0000313" key="3">
    <source>
        <dbReference type="Proteomes" id="UP000244889"/>
    </source>
</evidence>
<dbReference type="InterPro" id="IPR010499">
    <property type="entry name" value="AraC_E-bd"/>
</dbReference>
<dbReference type="InterPro" id="IPR011256">
    <property type="entry name" value="Reg_factor_effector_dom_sf"/>
</dbReference>
<gene>
    <name evidence="2" type="ORF">FPW1038_01255</name>
</gene>
<sequence>MNMQKTTTTLTELKLVGITTRTNNAQIFERDPSTNKIAATVQKYFHNGLAEKIKDRKNHGTTFCVVYTNYESDVNCDYTYFIGEEVASFEEIDKEFETLTIPAQHYAKLMNQPGPMPTVCIDMWQNIWKMNASDLGGERAYIADFEVYDECSIDHTNVTLDIYIGIKK</sequence>
<dbReference type="InterPro" id="IPR029441">
    <property type="entry name" value="Cass2"/>
</dbReference>
<dbReference type="Proteomes" id="UP000244889">
    <property type="component" value="Unassembled WGS sequence"/>
</dbReference>
<evidence type="ECO:0000313" key="2">
    <source>
        <dbReference type="EMBL" id="SPM44708.1"/>
    </source>
</evidence>